<keyword evidence="5" id="KW-0067">ATP-binding</keyword>
<evidence type="ECO:0000313" key="11">
    <source>
        <dbReference type="Proteomes" id="UP001501791"/>
    </source>
</evidence>
<dbReference type="InterPro" id="IPR041677">
    <property type="entry name" value="DNA2/NAM7_AAA_11"/>
</dbReference>
<dbReference type="CDD" id="cd18808">
    <property type="entry name" value="SF1_C_Upf1"/>
    <property type="match status" value="1"/>
</dbReference>
<feature type="compositionally biased region" description="Basic and acidic residues" evidence="6">
    <location>
        <begin position="1483"/>
        <end position="1496"/>
    </location>
</feature>
<feature type="compositionally biased region" description="Polar residues" evidence="6">
    <location>
        <begin position="1568"/>
        <end position="1582"/>
    </location>
</feature>
<dbReference type="EMBL" id="BAAALY010000019">
    <property type="protein sequence ID" value="GAA1560909.1"/>
    <property type="molecule type" value="Genomic_DNA"/>
</dbReference>
<dbReference type="SUPFAM" id="SSF52980">
    <property type="entry name" value="Restriction endonuclease-like"/>
    <property type="match status" value="1"/>
</dbReference>
<feature type="region of interest" description="Disordered" evidence="6">
    <location>
        <begin position="1479"/>
        <end position="1498"/>
    </location>
</feature>
<dbReference type="PANTHER" id="PTHR43788:SF8">
    <property type="entry name" value="DNA-BINDING PROTEIN SMUBP-2"/>
    <property type="match status" value="1"/>
</dbReference>
<evidence type="ECO:0000256" key="6">
    <source>
        <dbReference type="SAM" id="MobiDB-lite"/>
    </source>
</evidence>
<dbReference type="SUPFAM" id="SSF52540">
    <property type="entry name" value="P-loop containing nucleoside triphosphate hydrolases"/>
    <property type="match status" value="2"/>
</dbReference>
<dbReference type="RefSeq" id="WP_346037265.1">
    <property type="nucleotide sequence ID" value="NZ_BAAALY010000019.1"/>
</dbReference>
<dbReference type="InterPro" id="IPR041679">
    <property type="entry name" value="DNA2/NAM7-like_C"/>
</dbReference>
<protein>
    <submittedName>
        <fullName evidence="10">Uncharacterized protein</fullName>
    </submittedName>
</protein>
<feature type="region of interest" description="Disordered" evidence="6">
    <location>
        <begin position="1507"/>
        <end position="1597"/>
    </location>
</feature>
<dbReference type="Pfam" id="PF13087">
    <property type="entry name" value="AAA_12"/>
    <property type="match status" value="1"/>
</dbReference>
<keyword evidence="4" id="KW-0347">Helicase</keyword>
<sequence>MEEKDLLVAKATRLFTFLAKSQRLKERPVRDVENYKRAGMLRWFSELPVHPAVRWDGPEADADAPVLTIDRVGKAEPPELPAGIAKWVSGSIVECDSRPVLRVHDSQVDLPAEVRDQELSPEQIDEIQPRFEQWIASWDEWAAEEKRAAPVRETYKDLYSAHVTASQNAEENELILAAGLLNWDRAGFERVRRHIFTIKAEIHVDPRSGQLEVKVDSEALGLTAELDMLDPAVFPTREVPAETEARARQYSDSAMDRVAFRDLGSVTIYALDPEGQYADDENPLRAGTSPTISWSPALILRPRPRVGMAQAFEKIAADIDESETVPSGLRPLLDPGEAPSTQRDPSPGALLSVDEEVFSPLPLNAVQRTVLERVDRHAQTLVQGPPGTGKTHTAAALLAHLLAQGKRVLVTAHTDRALYEVRNKLPELIRPLAVSVIGADRSDMNQLRTAVDTIAKNASEHDPDYTNGLISKTLVDVDALRSERQMLNEKLIDSREREIRTHEVNGYQGTLAAITQRYVTDRAHYGWIDEFTDQHLNNAEAPSDRVAEEWLGYLRNTRLAQLSEHIRKRSPDMTRLPSPEQYASLLDALQVAQFKSREFSEVANHRAHEKLRQMDARHREELQSRLRSAVDGIAEASRLHAQWVDSAIQDIRRKSAQVWADRYRDLKAQFEYLEPRVNFLGYNTRIEYQGDPDANFQHAVVLRAHVQAGNEIKTQTDGSVKFGIFSPSIVKKCRPFLENVRVNGCAPVTTDLIDRYRAYQESIWALERMDLSWPVGIEIPQEDTLKERFSWHQSQIHMLSRVLEVRLLLKDVDDFISKNNLPTVGWEELPQVSEYSAVVDAVAAEEQYAAADEPLQSLRSKLDGAARWPDAADWVEPMRSAMQARDHLAYARAYRRATELAEAEREVTRLEQLTEMMSGLSDSLVHAVRRDPANTEWVARLAHLKDAWAWARTGEWLRGQKGLDANRLQEQISDIETRIQGAAEAIAAMRAWNHAVGEHRLSLGSRADLTQYSQLVRKLGKGTGKYAAQQRAEIRESLERCRPSVPVWIMPIYRVVEQLRISENMFDVVLIDEASQAGLEASFLQYLAPKIVVIGDDKQVSPAAVGVDQQALRDLADQYLQDDRYKASWQDPARSLFDEALMRYGGQLTLTEHRRCVPEIIGFSNRIAYEPNGIRLVPVRQFGADRLEPFKITRTASAYEEGRSGSKINRGEAQALVEAVLECLNDPAYDGRTFGVIGLLGTAQSKYIESLLLDAIPADVWEERQLQVGTPPDFQGSERDVIFLTMVSSLEPGTRLAPLTREMYVQRYNVAVSRAKDQVWLFHTLQTQDLTNEQDLRFQLLDYAYGVRRRGRDLDIEESPVVPENERVEGFDSLFEQRVYNRIVDRGFTVVPQFDTQGYRIDLVVVGANGRLAIECDGDHWHGPDAYVADLRRQRDLERCGWSFFRVRESTFYSNKATALSPLWELLEELEIYPSDFLDEVEHDSPPDADDLREATDDSAEWTAFEQLVSPDLPLPEGKFGETSEAAESFGPPIDPPAEEHTIGLAAEPSRGGAVPPPRPSQVPPTMVVNSPSSQPIVADQTSRADEHDGNAESKPLPSYVVYSGAIQPVSTASREEMVDGLDKIIAVEGPVTGERLLRSYVQASGGKRVGRAIAKELNFAVAQAAKSGQIIVDNPLNQSGVKPKTYRLPNQPPVSLRTLGIRTLEEVPPAEIESAMQLARSTYEAVSDEEILRYTLWLFGRKSLTQTVREFLMPIVDKMLRVEAE</sequence>
<dbReference type="InterPro" id="IPR027417">
    <property type="entry name" value="P-loop_NTPase"/>
</dbReference>
<evidence type="ECO:0000256" key="1">
    <source>
        <dbReference type="ARBA" id="ARBA00007913"/>
    </source>
</evidence>
<evidence type="ECO:0000256" key="4">
    <source>
        <dbReference type="ARBA" id="ARBA00022806"/>
    </source>
</evidence>
<feature type="domain" description="Restriction endonuclease type II-like" evidence="9">
    <location>
        <begin position="1375"/>
        <end position="1467"/>
    </location>
</feature>
<organism evidence="10 11">
    <name type="scientific">Brevibacterium picturae</name>
    <dbReference type="NCBI Taxonomy" id="260553"/>
    <lineage>
        <taxon>Bacteria</taxon>
        <taxon>Bacillati</taxon>
        <taxon>Actinomycetota</taxon>
        <taxon>Actinomycetes</taxon>
        <taxon>Micrococcales</taxon>
        <taxon>Brevibacteriaceae</taxon>
        <taxon>Brevibacterium</taxon>
    </lineage>
</organism>
<feature type="domain" description="DNA2/NAM7 helicase-like C-terminal" evidence="8">
    <location>
        <begin position="1134"/>
        <end position="1321"/>
    </location>
</feature>
<keyword evidence="2" id="KW-0547">Nucleotide-binding</keyword>
<dbReference type="Gene3D" id="3.40.960.10">
    <property type="entry name" value="VSR Endonuclease"/>
    <property type="match status" value="1"/>
</dbReference>
<dbReference type="InterPro" id="IPR049468">
    <property type="entry name" value="Restrct_endonuc-II-like_dom"/>
</dbReference>
<dbReference type="InterPro" id="IPR050534">
    <property type="entry name" value="Coronavir_polyprotein_1ab"/>
</dbReference>
<evidence type="ECO:0000256" key="5">
    <source>
        <dbReference type="ARBA" id="ARBA00022840"/>
    </source>
</evidence>
<feature type="compositionally biased region" description="Basic and acidic residues" evidence="6">
    <location>
        <begin position="1583"/>
        <end position="1592"/>
    </location>
</feature>
<proteinExistence type="inferred from homology"/>
<evidence type="ECO:0000313" key="10">
    <source>
        <dbReference type="EMBL" id="GAA1560909.1"/>
    </source>
</evidence>
<evidence type="ECO:0000259" key="8">
    <source>
        <dbReference type="Pfam" id="PF13087"/>
    </source>
</evidence>
<evidence type="ECO:0000259" key="9">
    <source>
        <dbReference type="Pfam" id="PF18741"/>
    </source>
</evidence>
<evidence type="ECO:0000256" key="3">
    <source>
        <dbReference type="ARBA" id="ARBA00022801"/>
    </source>
</evidence>
<dbReference type="Gene3D" id="3.40.50.300">
    <property type="entry name" value="P-loop containing nucleotide triphosphate hydrolases"/>
    <property type="match status" value="3"/>
</dbReference>
<name>A0ABN2CQE7_9MICO</name>
<dbReference type="PANTHER" id="PTHR43788">
    <property type="entry name" value="DNA2/NAM7 HELICASE FAMILY MEMBER"/>
    <property type="match status" value="1"/>
</dbReference>
<keyword evidence="11" id="KW-1185">Reference proteome</keyword>
<feature type="region of interest" description="Disordered" evidence="6">
    <location>
        <begin position="323"/>
        <end position="349"/>
    </location>
</feature>
<dbReference type="InterPro" id="IPR047187">
    <property type="entry name" value="SF1_C_Upf1"/>
</dbReference>
<dbReference type="Pfam" id="PF18741">
    <property type="entry name" value="MTES_1575"/>
    <property type="match status" value="1"/>
</dbReference>
<dbReference type="Pfam" id="PF13086">
    <property type="entry name" value="AAA_11"/>
    <property type="match status" value="1"/>
</dbReference>
<dbReference type="Proteomes" id="UP001501791">
    <property type="component" value="Unassembled WGS sequence"/>
</dbReference>
<reference evidence="10 11" key="1">
    <citation type="journal article" date="2019" name="Int. J. Syst. Evol. Microbiol.">
        <title>The Global Catalogue of Microorganisms (GCM) 10K type strain sequencing project: providing services to taxonomists for standard genome sequencing and annotation.</title>
        <authorList>
            <consortium name="The Broad Institute Genomics Platform"/>
            <consortium name="The Broad Institute Genome Sequencing Center for Infectious Disease"/>
            <person name="Wu L."/>
            <person name="Ma J."/>
        </authorList>
    </citation>
    <scope>NUCLEOTIDE SEQUENCE [LARGE SCALE GENOMIC DNA]</scope>
    <source>
        <strain evidence="10 11">JCM 13319</strain>
    </source>
</reference>
<keyword evidence="3" id="KW-0378">Hydrolase</keyword>
<comment type="similarity">
    <text evidence="1">Belongs to the DNA2/NAM7 helicase family.</text>
</comment>
<gene>
    <name evidence="10" type="ORF">GCM10009691_38480</name>
</gene>
<comment type="caution">
    <text evidence="10">The sequence shown here is derived from an EMBL/GenBank/DDBJ whole genome shotgun (WGS) entry which is preliminary data.</text>
</comment>
<evidence type="ECO:0000256" key="2">
    <source>
        <dbReference type="ARBA" id="ARBA00022741"/>
    </source>
</evidence>
<feature type="domain" description="DNA2/NAM7 helicase helicase" evidence="7">
    <location>
        <begin position="363"/>
        <end position="630"/>
    </location>
</feature>
<evidence type="ECO:0000259" key="7">
    <source>
        <dbReference type="Pfam" id="PF13086"/>
    </source>
</evidence>
<dbReference type="InterPro" id="IPR011335">
    <property type="entry name" value="Restrct_endonuc-II-like"/>
</dbReference>
<accession>A0ABN2CQE7</accession>